<name>A0ABV6FXV2_9BACT</name>
<sequence length="222" mass="25896">MRMLSENEIQLIKARLESLSLSYIEIYNELYDHYVTALEAVSEESFESRKNELDEEFAWSVVREMEKELLKNVSEQLEQSQFEALKFWKMDFWKVLGIFIYTALLITVYEFISLDVMLVFSFVPALGIMIALLNQSGNYFSFSLDPNYFRPRNVILQAALGRYSLVLNFSNFFFILTSIILSNNGFENWAMLLVLLYSTILNVYALSLYGSINLKTLKLIKP</sequence>
<accession>A0ABV6FXV2</accession>
<keyword evidence="1" id="KW-0812">Transmembrane</keyword>
<feature type="transmembrane region" description="Helical" evidence="1">
    <location>
        <begin position="92"/>
        <end position="112"/>
    </location>
</feature>
<feature type="transmembrane region" description="Helical" evidence="1">
    <location>
        <begin position="163"/>
        <end position="183"/>
    </location>
</feature>
<proteinExistence type="predicted"/>
<evidence type="ECO:0000256" key="1">
    <source>
        <dbReference type="SAM" id="Phobius"/>
    </source>
</evidence>
<comment type="caution">
    <text evidence="2">The sequence shown here is derived from an EMBL/GenBank/DDBJ whole genome shotgun (WGS) entry which is preliminary data.</text>
</comment>
<organism evidence="2 3">
    <name type="scientific">Fontibacter flavus</name>
    <dbReference type="NCBI Taxonomy" id="654838"/>
    <lineage>
        <taxon>Bacteria</taxon>
        <taxon>Pseudomonadati</taxon>
        <taxon>Bacteroidota</taxon>
        <taxon>Cytophagia</taxon>
        <taxon>Cytophagales</taxon>
        <taxon>Cyclobacteriaceae</taxon>
        <taxon>Fontibacter</taxon>
    </lineage>
</organism>
<evidence type="ECO:0000313" key="2">
    <source>
        <dbReference type="EMBL" id="MFC0264711.1"/>
    </source>
</evidence>
<keyword evidence="3" id="KW-1185">Reference proteome</keyword>
<dbReference type="Proteomes" id="UP001589797">
    <property type="component" value="Unassembled WGS sequence"/>
</dbReference>
<protein>
    <submittedName>
        <fullName evidence="2">Uncharacterized protein</fullName>
    </submittedName>
</protein>
<keyword evidence="1" id="KW-0472">Membrane</keyword>
<gene>
    <name evidence="2" type="ORF">ACFFIP_18635</name>
</gene>
<feature type="transmembrane region" description="Helical" evidence="1">
    <location>
        <begin position="189"/>
        <end position="212"/>
    </location>
</feature>
<dbReference type="RefSeq" id="WP_382389289.1">
    <property type="nucleotide sequence ID" value="NZ_JBHLWI010000083.1"/>
</dbReference>
<dbReference type="EMBL" id="JBHLWI010000083">
    <property type="protein sequence ID" value="MFC0264711.1"/>
    <property type="molecule type" value="Genomic_DNA"/>
</dbReference>
<keyword evidence="1" id="KW-1133">Transmembrane helix</keyword>
<feature type="transmembrane region" description="Helical" evidence="1">
    <location>
        <begin position="118"/>
        <end position="142"/>
    </location>
</feature>
<evidence type="ECO:0000313" key="3">
    <source>
        <dbReference type="Proteomes" id="UP001589797"/>
    </source>
</evidence>
<reference evidence="2 3" key="1">
    <citation type="submission" date="2024-09" db="EMBL/GenBank/DDBJ databases">
        <authorList>
            <person name="Sun Q."/>
            <person name="Mori K."/>
        </authorList>
    </citation>
    <scope>NUCLEOTIDE SEQUENCE [LARGE SCALE GENOMIC DNA]</scope>
    <source>
        <strain evidence="2 3">CCM 7650</strain>
    </source>
</reference>